<dbReference type="EMBL" id="CAJNDS010001129">
    <property type="protein sequence ID" value="CAE7249017.1"/>
    <property type="molecule type" value="Genomic_DNA"/>
</dbReference>
<name>A0A812LPW9_9DINO</name>
<proteinExistence type="predicted"/>
<evidence type="ECO:0000313" key="1">
    <source>
        <dbReference type="EMBL" id="CAE7249017.1"/>
    </source>
</evidence>
<dbReference type="Proteomes" id="UP000604046">
    <property type="component" value="Unassembled WGS sequence"/>
</dbReference>
<evidence type="ECO:0000313" key="2">
    <source>
        <dbReference type="Proteomes" id="UP000604046"/>
    </source>
</evidence>
<comment type="caution">
    <text evidence="1">The sequence shown here is derived from an EMBL/GenBank/DDBJ whole genome shotgun (WGS) entry which is preliminary data.</text>
</comment>
<organism evidence="1 2">
    <name type="scientific">Symbiodinium natans</name>
    <dbReference type="NCBI Taxonomy" id="878477"/>
    <lineage>
        <taxon>Eukaryota</taxon>
        <taxon>Sar</taxon>
        <taxon>Alveolata</taxon>
        <taxon>Dinophyceae</taxon>
        <taxon>Suessiales</taxon>
        <taxon>Symbiodiniaceae</taxon>
        <taxon>Symbiodinium</taxon>
    </lineage>
</organism>
<gene>
    <name evidence="1" type="ORF">SNAT2548_LOCUS12102</name>
</gene>
<accession>A0A812LPW9</accession>
<keyword evidence="2" id="KW-1185">Reference proteome</keyword>
<dbReference type="OrthoDB" id="2016582at2759"/>
<protein>
    <submittedName>
        <fullName evidence="1">Uncharacterized protein</fullName>
    </submittedName>
</protein>
<dbReference type="AlphaFoldDB" id="A0A812LPW9"/>
<sequence>MGPLFCLARKRMYEEACANVRGAAECFDPEFADDGFCGGPISLVWAIFEQELALAGKHGLHFDLSKIKLHILAGDDFQGDLRPFTALGIHVIKRTNIQMLQVPDWFKFIIR</sequence>
<reference evidence="1" key="1">
    <citation type="submission" date="2021-02" db="EMBL/GenBank/DDBJ databases">
        <authorList>
            <person name="Dougan E. K."/>
            <person name="Rhodes N."/>
            <person name="Thang M."/>
            <person name="Chan C."/>
        </authorList>
    </citation>
    <scope>NUCLEOTIDE SEQUENCE</scope>
</reference>